<evidence type="ECO:0000256" key="1">
    <source>
        <dbReference type="ARBA" id="ARBA00004496"/>
    </source>
</evidence>
<dbReference type="GeneID" id="57012522"/>
<reference evidence="8 12" key="1">
    <citation type="submission" date="2016-10" db="EMBL/GenBank/DDBJ databases">
        <authorList>
            <person name="Varghese N."/>
            <person name="Submissions S."/>
        </authorList>
    </citation>
    <scope>NUCLEOTIDE SEQUENCE [LARGE SCALE GENOMIC DNA]</scope>
    <source>
        <strain evidence="8 12">WG2</strain>
        <strain evidence="9">WG5</strain>
    </source>
</reference>
<dbReference type="AlphaFoldDB" id="A0A4V3GWM1"/>
<sequence length="159" mass="17239">MFNIFKKKEEYLTAPFAGEVTNLKQVPDEAFAQKMLGDGFAITPEENVIKSPCAGEIVQIFSTGHAVGIQTKKGLEVLVHIGIDTVKLDGEGFEKLVKNGDQVKVGTPLIEVDLEYIKNNAPSISTPVIITNMEKVKSIELVKTGKVKAGTKVLKVELA</sequence>
<dbReference type="Proteomes" id="UP000295758">
    <property type="component" value="Unassembled WGS sequence"/>
</dbReference>
<evidence type="ECO:0000256" key="2">
    <source>
        <dbReference type="ARBA" id="ARBA00022448"/>
    </source>
</evidence>
<dbReference type="EMBL" id="FNBJ01000005">
    <property type="protein sequence ID" value="SDF03650.1"/>
    <property type="molecule type" value="Genomic_DNA"/>
</dbReference>
<dbReference type="Proteomes" id="UP000199519">
    <property type="component" value="Unassembled WGS sequence"/>
</dbReference>
<dbReference type="FunFam" id="2.70.70.10:FF:000001">
    <property type="entry name" value="PTS system glucose-specific IIA component"/>
    <property type="match status" value="1"/>
</dbReference>
<evidence type="ECO:0000256" key="3">
    <source>
        <dbReference type="ARBA" id="ARBA00022597"/>
    </source>
</evidence>
<keyword evidence="6" id="KW-0418">Kinase</keyword>
<keyword evidence="5" id="KW-0598">Phosphotransferase system</keyword>
<dbReference type="InterPro" id="IPR011055">
    <property type="entry name" value="Dup_hybrid_motif"/>
</dbReference>
<dbReference type="EMBL" id="SOAA01000025">
    <property type="protein sequence ID" value="TDS27722.1"/>
    <property type="molecule type" value="Genomic_DNA"/>
</dbReference>
<feature type="domain" description="PTS EIIA type-1" evidence="7">
    <location>
        <begin position="28"/>
        <end position="132"/>
    </location>
</feature>
<dbReference type="PROSITE" id="PS00371">
    <property type="entry name" value="PTS_EIIA_TYPE_1_HIS"/>
    <property type="match status" value="1"/>
</dbReference>
<dbReference type="InterPro" id="IPR050890">
    <property type="entry name" value="PTS_EIIA_component"/>
</dbReference>
<dbReference type="RefSeq" id="WP_089716058.1">
    <property type="nucleotide sequence ID" value="NZ_FNBJ01000005.1"/>
</dbReference>
<dbReference type="GO" id="GO:0009401">
    <property type="term" value="P:phosphoenolpyruvate-dependent sugar phosphotransferase system"/>
    <property type="evidence" value="ECO:0007669"/>
    <property type="project" value="UniProtKB-KW"/>
</dbReference>
<dbReference type="Proteomes" id="UP000198612">
    <property type="component" value="Unassembled WGS sequence"/>
</dbReference>
<dbReference type="Pfam" id="PF00358">
    <property type="entry name" value="PTS_EIIA_1"/>
    <property type="match status" value="1"/>
</dbReference>
<evidence type="ECO:0000313" key="8">
    <source>
        <dbReference type="EMBL" id="SDF03650.1"/>
    </source>
</evidence>
<evidence type="ECO:0000256" key="4">
    <source>
        <dbReference type="ARBA" id="ARBA00022679"/>
    </source>
</evidence>
<evidence type="ECO:0000256" key="5">
    <source>
        <dbReference type="ARBA" id="ARBA00022683"/>
    </source>
</evidence>
<dbReference type="InterPro" id="IPR001127">
    <property type="entry name" value="PTS_EIIA_1_perm"/>
</dbReference>
<dbReference type="PROSITE" id="PS51093">
    <property type="entry name" value="PTS_EIIA_TYPE_1"/>
    <property type="match status" value="1"/>
</dbReference>
<evidence type="ECO:0000313" key="14">
    <source>
        <dbReference type="Proteomes" id="UP000295758"/>
    </source>
</evidence>
<dbReference type="NCBIfam" id="TIGR00830">
    <property type="entry name" value="PTBA"/>
    <property type="match status" value="1"/>
</dbReference>
<accession>A0A4V3GWM1</accession>
<dbReference type="Proteomes" id="UP000295472">
    <property type="component" value="Unassembled WGS sequence"/>
</dbReference>
<dbReference type="Gene3D" id="2.70.70.10">
    <property type="entry name" value="Glucose Permease (Domain IIA)"/>
    <property type="match status" value="1"/>
</dbReference>
<dbReference type="SUPFAM" id="SSF51261">
    <property type="entry name" value="Duplicated hybrid motif"/>
    <property type="match status" value="1"/>
</dbReference>
<keyword evidence="12" id="KW-1185">Reference proteome</keyword>
<evidence type="ECO:0000313" key="10">
    <source>
        <dbReference type="EMBL" id="TDS27722.1"/>
    </source>
</evidence>
<organism evidence="11 13">
    <name type="scientific">Halanaerobium congolense</name>
    <dbReference type="NCBI Taxonomy" id="54121"/>
    <lineage>
        <taxon>Bacteria</taxon>
        <taxon>Bacillati</taxon>
        <taxon>Bacillota</taxon>
        <taxon>Clostridia</taxon>
        <taxon>Halanaerobiales</taxon>
        <taxon>Halanaerobiaceae</taxon>
        <taxon>Halanaerobium</taxon>
    </lineage>
</organism>
<protein>
    <submittedName>
        <fullName evidence="11">PTS system IIA component (Glc family)</fullName>
    </submittedName>
    <submittedName>
        <fullName evidence="8">PTS system IIA component, Glc family</fullName>
    </submittedName>
</protein>
<name>A0A4V3GWM1_9FIRM</name>
<dbReference type="PANTHER" id="PTHR45008:SF1">
    <property type="entry name" value="PTS SYSTEM GLUCOSE-SPECIFIC EIIA COMPONENT"/>
    <property type="match status" value="1"/>
</dbReference>
<keyword evidence="2" id="KW-0813">Transport</keyword>
<keyword evidence="4" id="KW-0808">Transferase</keyword>
<dbReference type="EMBL" id="SOEF01000011">
    <property type="protein sequence ID" value="TDX44569.1"/>
    <property type="molecule type" value="Genomic_DNA"/>
</dbReference>
<evidence type="ECO:0000313" key="9">
    <source>
        <dbReference type="EMBL" id="SES72803.1"/>
    </source>
</evidence>
<keyword evidence="3" id="KW-0762">Sugar transport</keyword>
<dbReference type="GO" id="GO:0016301">
    <property type="term" value="F:kinase activity"/>
    <property type="evidence" value="ECO:0007669"/>
    <property type="project" value="UniProtKB-KW"/>
</dbReference>
<comment type="subcellular location">
    <subcellularLocation>
        <location evidence="1">Cytoplasm</location>
    </subcellularLocation>
</comment>
<dbReference type="GO" id="GO:0005737">
    <property type="term" value="C:cytoplasm"/>
    <property type="evidence" value="ECO:0007669"/>
    <property type="project" value="UniProtKB-SubCell"/>
</dbReference>
<evidence type="ECO:0000256" key="6">
    <source>
        <dbReference type="ARBA" id="ARBA00022777"/>
    </source>
</evidence>
<evidence type="ECO:0000259" key="7">
    <source>
        <dbReference type="PROSITE" id="PS51093"/>
    </source>
</evidence>
<reference evidence="10 14" key="2">
    <citation type="submission" date="2019-03" db="EMBL/GenBank/DDBJ databases">
        <title>Deep subsurface shale carbon reservoir microbial communities from Ohio and West Virginia, USA.</title>
        <authorList>
            <person name="Wrighton K."/>
        </authorList>
    </citation>
    <scope>NUCLEOTIDE SEQUENCE [LARGE SCALE GENOMIC DNA]</scope>
    <source>
        <strain evidence="10 14">UTICA-S4D12</strain>
    </source>
</reference>
<evidence type="ECO:0000313" key="11">
    <source>
        <dbReference type="EMBL" id="TDX44569.1"/>
    </source>
</evidence>
<evidence type="ECO:0000313" key="12">
    <source>
        <dbReference type="Proteomes" id="UP000199519"/>
    </source>
</evidence>
<reference evidence="11 13" key="3">
    <citation type="submission" date="2019-03" db="EMBL/GenBank/DDBJ databases">
        <title>Subsurface microbial communities from deep shales in Ohio and West Virginia, USA.</title>
        <authorList>
            <person name="Wrighton K."/>
        </authorList>
    </citation>
    <scope>NUCLEOTIDE SEQUENCE [LARGE SCALE GENOMIC DNA]</scope>
    <source>
        <strain evidence="11 13">DSMZ 11287</strain>
    </source>
</reference>
<dbReference type="PANTHER" id="PTHR45008">
    <property type="entry name" value="PTS SYSTEM GLUCOSE-SPECIFIC EIIA COMPONENT"/>
    <property type="match status" value="1"/>
</dbReference>
<gene>
    <name evidence="10" type="ORF">BY453_1258</name>
    <name evidence="11" type="ORF">C7954_11165</name>
    <name evidence="8" type="ORF">SAMN04488598_10567</name>
    <name evidence="9" type="ORF">SAMN04515652_10498</name>
</gene>
<dbReference type="EMBL" id="FOHG01000004">
    <property type="protein sequence ID" value="SES72803.1"/>
    <property type="molecule type" value="Genomic_DNA"/>
</dbReference>
<proteinExistence type="predicted"/>
<evidence type="ECO:0000313" key="13">
    <source>
        <dbReference type="Proteomes" id="UP000295472"/>
    </source>
</evidence>